<feature type="region of interest" description="Disordered" evidence="1">
    <location>
        <begin position="82"/>
        <end position="238"/>
    </location>
</feature>
<name>A0ABP6S2P2_9PSEU</name>
<comment type="caution">
    <text evidence="2">The sequence shown here is derived from an EMBL/GenBank/DDBJ whole genome shotgun (WGS) entry which is preliminary data.</text>
</comment>
<sequence length="238" mass="25009">MDHIHQHQVSVREHAALLRVRLAEWGAADFSALVADCEHTVEIVARFLALLELFPEKVLAFEQEDPLATLWCAGSAAAWRTRGWRRGRPAQRERRGIRVSAVHDEASGADEAEQAADAAVAPRPCRGDGLGPPSRVTAGPVPSRRPDRVVSGEPDAGTSAGDSHRRLHPSATSSAAEPAGGEAAVDEISAAEPGAEPGADTDDAEPGTPEPGTAGRGLPYRGLPSGVCRVGRRRTGHG</sequence>
<evidence type="ECO:0000313" key="2">
    <source>
        <dbReference type="EMBL" id="GAA3366476.1"/>
    </source>
</evidence>
<accession>A0ABP6S2P2</accession>
<protein>
    <submittedName>
        <fullName evidence="2">Uncharacterized protein</fullName>
    </submittedName>
</protein>
<dbReference type="RefSeq" id="WP_425565811.1">
    <property type="nucleotide sequence ID" value="NZ_BAAAYK010000041.1"/>
</dbReference>
<dbReference type="EMBL" id="BAAAYK010000041">
    <property type="protein sequence ID" value="GAA3366476.1"/>
    <property type="molecule type" value="Genomic_DNA"/>
</dbReference>
<evidence type="ECO:0000256" key="1">
    <source>
        <dbReference type="SAM" id="MobiDB-lite"/>
    </source>
</evidence>
<dbReference type="Pfam" id="PF02616">
    <property type="entry name" value="SMC_ScpA"/>
    <property type="match status" value="1"/>
</dbReference>
<evidence type="ECO:0000313" key="3">
    <source>
        <dbReference type="Proteomes" id="UP001500483"/>
    </source>
</evidence>
<organism evidence="2 3">
    <name type="scientific">Saccharopolyspora gregorii</name>
    <dbReference type="NCBI Taxonomy" id="33914"/>
    <lineage>
        <taxon>Bacteria</taxon>
        <taxon>Bacillati</taxon>
        <taxon>Actinomycetota</taxon>
        <taxon>Actinomycetes</taxon>
        <taxon>Pseudonocardiales</taxon>
        <taxon>Pseudonocardiaceae</taxon>
        <taxon>Saccharopolyspora</taxon>
    </lineage>
</organism>
<feature type="compositionally biased region" description="Low complexity" evidence="1">
    <location>
        <begin position="169"/>
        <end position="183"/>
    </location>
</feature>
<dbReference type="Proteomes" id="UP001500483">
    <property type="component" value="Unassembled WGS sequence"/>
</dbReference>
<dbReference type="InterPro" id="IPR003768">
    <property type="entry name" value="ScpA"/>
</dbReference>
<proteinExistence type="predicted"/>
<reference evidence="3" key="1">
    <citation type="journal article" date="2019" name="Int. J. Syst. Evol. Microbiol.">
        <title>The Global Catalogue of Microorganisms (GCM) 10K type strain sequencing project: providing services to taxonomists for standard genome sequencing and annotation.</title>
        <authorList>
            <consortium name="The Broad Institute Genomics Platform"/>
            <consortium name="The Broad Institute Genome Sequencing Center for Infectious Disease"/>
            <person name="Wu L."/>
            <person name="Ma J."/>
        </authorList>
    </citation>
    <scope>NUCLEOTIDE SEQUENCE [LARGE SCALE GENOMIC DNA]</scope>
    <source>
        <strain evidence="3">JCM 9687</strain>
    </source>
</reference>
<keyword evidence="3" id="KW-1185">Reference proteome</keyword>
<feature type="compositionally biased region" description="Basic and acidic residues" evidence="1">
    <location>
        <begin position="90"/>
        <end position="106"/>
    </location>
</feature>
<gene>
    <name evidence="2" type="ORF">GCM10020366_70230</name>
</gene>